<evidence type="ECO:0000313" key="3">
    <source>
        <dbReference type="Proteomes" id="UP000182360"/>
    </source>
</evidence>
<keyword evidence="1" id="KW-0812">Transmembrane</keyword>
<accession>A0A1H9DJV6</accession>
<protein>
    <submittedName>
        <fullName evidence="2">Biotin transport system permease protein</fullName>
    </submittedName>
</protein>
<proteinExistence type="predicted"/>
<dbReference type="EMBL" id="FOFU01000002">
    <property type="protein sequence ID" value="SEQ13691.1"/>
    <property type="molecule type" value="Genomic_DNA"/>
</dbReference>
<name>A0A1H9DJV6_9SPIR</name>
<sequence>MGMTKDTAFSYKPGSSFLHRCPAWIKILLIPVVSVAVFKLPFYCTIWLCIMQVILAFVLKFSVREQLRDLKAILYYAVFLIFAKLIGSVASGQLEISGFIRNETETWILLLKLLCVMQSASIVFKTSTSLQIREGLESMELAVRRLFHAKKETPVAQAVSLFICFIPQVSKNWQQAERAWKARGGKKSLRMFIVLLPVFFSVGMKQAYNSARAISIRQKTSA</sequence>
<feature type="transmembrane region" description="Helical" evidence="1">
    <location>
        <begin position="44"/>
        <end position="61"/>
    </location>
</feature>
<reference evidence="2 3" key="1">
    <citation type="submission" date="2016-10" db="EMBL/GenBank/DDBJ databases">
        <authorList>
            <person name="de Groot N.N."/>
        </authorList>
    </citation>
    <scope>NUCLEOTIDE SEQUENCE [LARGE SCALE GENOMIC DNA]</scope>
    <source>
        <strain evidence="2 3">B25</strain>
    </source>
</reference>
<keyword evidence="3" id="KW-1185">Reference proteome</keyword>
<gene>
    <name evidence="2" type="ORF">SAMN04487977_102602</name>
</gene>
<organism evidence="2 3">
    <name type="scientific">Treponema bryantii</name>
    <dbReference type="NCBI Taxonomy" id="163"/>
    <lineage>
        <taxon>Bacteria</taxon>
        <taxon>Pseudomonadati</taxon>
        <taxon>Spirochaetota</taxon>
        <taxon>Spirochaetia</taxon>
        <taxon>Spirochaetales</taxon>
        <taxon>Treponemataceae</taxon>
        <taxon>Treponema</taxon>
    </lineage>
</organism>
<evidence type="ECO:0000313" key="2">
    <source>
        <dbReference type="EMBL" id="SEQ13691.1"/>
    </source>
</evidence>
<feature type="transmembrane region" description="Helical" evidence="1">
    <location>
        <begin position="21"/>
        <end position="38"/>
    </location>
</feature>
<dbReference type="Proteomes" id="UP000182360">
    <property type="component" value="Unassembled WGS sequence"/>
</dbReference>
<keyword evidence="1" id="KW-1133">Transmembrane helix</keyword>
<dbReference type="AlphaFoldDB" id="A0A1H9DJV6"/>
<feature type="transmembrane region" description="Helical" evidence="1">
    <location>
        <begin position="73"/>
        <end position="94"/>
    </location>
</feature>
<evidence type="ECO:0000256" key="1">
    <source>
        <dbReference type="SAM" id="Phobius"/>
    </source>
</evidence>
<keyword evidence="1" id="KW-0472">Membrane</keyword>